<dbReference type="CDD" id="cd06261">
    <property type="entry name" value="TM_PBP2"/>
    <property type="match status" value="1"/>
</dbReference>
<dbReference type="InterPro" id="IPR000515">
    <property type="entry name" value="MetI-like"/>
</dbReference>
<name>A0A1E3AW78_9FIRM</name>
<keyword evidence="2 7" id="KW-0813">Transport</keyword>
<feature type="transmembrane region" description="Helical" evidence="7">
    <location>
        <begin position="12"/>
        <end position="33"/>
    </location>
</feature>
<comment type="caution">
    <text evidence="9">The sequence shown here is derived from an EMBL/GenBank/DDBJ whole genome shotgun (WGS) entry which is preliminary data.</text>
</comment>
<evidence type="ECO:0000256" key="3">
    <source>
        <dbReference type="ARBA" id="ARBA00022475"/>
    </source>
</evidence>
<evidence type="ECO:0000313" key="9">
    <source>
        <dbReference type="EMBL" id="ODM12973.1"/>
    </source>
</evidence>
<dbReference type="PATRIC" id="fig|1432052.3.peg.758"/>
<gene>
    <name evidence="9" type="primary">araQ_18</name>
    <name evidence="9" type="ORF">BEH84_00688</name>
</gene>
<feature type="transmembrane region" description="Helical" evidence="7">
    <location>
        <begin position="242"/>
        <end position="263"/>
    </location>
</feature>
<dbReference type="EMBL" id="MCGI01000001">
    <property type="protein sequence ID" value="ODM12973.1"/>
    <property type="molecule type" value="Genomic_DNA"/>
</dbReference>
<evidence type="ECO:0000259" key="8">
    <source>
        <dbReference type="PROSITE" id="PS50928"/>
    </source>
</evidence>
<proteinExistence type="inferred from homology"/>
<reference evidence="9 10" key="1">
    <citation type="submission" date="2016-07" db="EMBL/GenBank/DDBJ databases">
        <title>Characterization of isolates of Eisenbergiella tayi derived from blood cultures, using whole genome sequencing.</title>
        <authorList>
            <person name="Burdz T."/>
            <person name="Wiebe D."/>
            <person name="Huynh C."/>
            <person name="Bernard K."/>
        </authorList>
    </citation>
    <scope>NUCLEOTIDE SEQUENCE [LARGE SCALE GENOMIC DNA]</scope>
    <source>
        <strain evidence="9 10">NML 120489</strain>
    </source>
</reference>
<feature type="transmembrane region" description="Helical" evidence="7">
    <location>
        <begin position="140"/>
        <end position="163"/>
    </location>
</feature>
<dbReference type="InterPro" id="IPR035906">
    <property type="entry name" value="MetI-like_sf"/>
</dbReference>
<keyword evidence="6 7" id="KW-0472">Membrane</keyword>
<organism evidence="9 10">
    <name type="scientific">Eisenbergiella tayi</name>
    <dbReference type="NCBI Taxonomy" id="1432052"/>
    <lineage>
        <taxon>Bacteria</taxon>
        <taxon>Bacillati</taxon>
        <taxon>Bacillota</taxon>
        <taxon>Clostridia</taxon>
        <taxon>Lachnospirales</taxon>
        <taxon>Lachnospiraceae</taxon>
        <taxon>Eisenbergiella</taxon>
    </lineage>
</organism>
<dbReference type="Gene3D" id="1.10.3720.10">
    <property type="entry name" value="MetI-like"/>
    <property type="match status" value="1"/>
</dbReference>
<dbReference type="Proteomes" id="UP000095003">
    <property type="component" value="Unassembled WGS sequence"/>
</dbReference>
<feature type="transmembrane region" description="Helical" evidence="7">
    <location>
        <begin position="184"/>
        <end position="209"/>
    </location>
</feature>
<evidence type="ECO:0000256" key="5">
    <source>
        <dbReference type="ARBA" id="ARBA00022989"/>
    </source>
</evidence>
<accession>A0A1E3AW78</accession>
<dbReference type="SUPFAM" id="SSF161098">
    <property type="entry name" value="MetI-like"/>
    <property type="match status" value="1"/>
</dbReference>
<evidence type="ECO:0000256" key="4">
    <source>
        <dbReference type="ARBA" id="ARBA00022692"/>
    </source>
</evidence>
<dbReference type="PANTHER" id="PTHR32243:SF24">
    <property type="entry name" value="DIACETYLCHITOBIOSE UPTAKE SYSTEM PERMEASE PROTEIN NGCG"/>
    <property type="match status" value="1"/>
</dbReference>
<feature type="domain" description="ABC transmembrane type-1" evidence="8">
    <location>
        <begin position="72"/>
        <end position="263"/>
    </location>
</feature>
<protein>
    <submittedName>
        <fullName evidence="9">L-arabinose transport system permease protein AraQ</fullName>
    </submittedName>
</protein>
<comment type="subcellular location">
    <subcellularLocation>
        <location evidence="1 7">Cell membrane</location>
        <topology evidence="1 7">Multi-pass membrane protein</topology>
    </subcellularLocation>
</comment>
<sequence length="278" mass="31935">MRHTKKYKIQTAVRVTVLWLFALICLAPFYVAVCYAFKSKTEFAKTKLAFPTTLYLQNFVDAFELKNYFNSVKNSAIVAICVVILIIIICSMSAYIITRKNNKFYNFIFYFFQMVILIPFQTIMFPLYRELYSLHALSTLWGLVFTELGVYMGYYIFLYAGFIKSVPIALEEAAKIDGCDRYQVFVRIVFPLLKPITMTVVVLCFLASWNDFFLPLIMVQKDEVKTLPLMQFFFFGEYTSNINLAFAASILSMIPAVAVYFCAQKYIVAGMTAGAVKS</sequence>
<comment type="similarity">
    <text evidence="7">Belongs to the binding-protein-dependent transport system permease family.</text>
</comment>
<keyword evidence="5 7" id="KW-1133">Transmembrane helix</keyword>
<evidence type="ECO:0000256" key="6">
    <source>
        <dbReference type="ARBA" id="ARBA00023136"/>
    </source>
</evidence>
<dbReference type="GO" id="GO:0055085">
    <property type="term" value="P:transmembrane transport"/>
    <property type="evidence" value="ECO:0007669"/>
    <property type="project" value="InterPro"/>
</dbReference>
<dbReference type="PANTHER" id="PTHR32243">
    <property type="entry name" value="MALTOSE TRANSPORT SYSTEM PERMEASE-RELATED"/>
    <property type="match status" value="1"/>
</dbReference>
<keyword evidence="4 7" id="KW-0812">Transmembrane</keyword>
<evidence type="ECO:0000256" key="2">
    <source>
        <dbReference type="ARBA" id="ARBA00022448"/>
    </source>
</evidence>
<evidence type="ECO:0000256" key="7">
    <source>
        <dbReference type="RuleBase" id="RU363032"/>
    </source>
</evidence>
<dbReference type="InterPro" id="IPR050901">
    <property type="entry name" value="BP-dep_ABC_trans_perm"/>
</dbReference>
<dbReference type="AlphaFoldDB" id="A0A1E3AW78"/>
<feature type="transmembrane region" description="Helical" evidence="7">
    <location>
        <begin position="76"/>
        <end position="97"/>
    </location>
</feature>
<dbReference type="PROSITE" id="PS50928">
    <property type="entry name" value="ABC_TM1"/>
    <property type="match status" value="1"/>
</dbReference>
<dbReference type="GO" id="GO:0005886">
    <property type="term" value="C:plasma membrane"/>
    <property type="evidence" value="ECO:0007669"/>
    <property type="project" value="UniProtKB-SubCell"/>
</dbReference>
<dbReference type="Pfam" id="PF00528">
    <property type="entry name" value="BPD_transp_1"/>
    <property type="match status" value="1"/>
</dbReference>
<feature type="transmembrane region" description="Helical" evidence="7">
    <location>
        <begin position="104"/>
        <end position="128"/>
    </location>
</feature>
<dbReference type="RefSeq" id="WP_069155745.1">
    <property type="nucleotide sequence ID" value="NZ_DBFYTC010000197.1"/>
</dbReference>
<evidence type="ECO:0000256" key="1">
    <source>
        <dbReference type="ARBA" id="ARBA00004651"/>
    </source>
</evidence>
<dbReference type="GeneID" id="93299203"/>
<evidence type="ECO:0000313" key="10">
    <source>
        <dbReference type="Proteomes" id="UP000095003"/>
    </source>
</evidence>
<keyword evidence="3" id="KW-1003">Cell membrane</keyword>